<sequence length="102" mass="11053">MDTKCIRAIVILVVLPVVVAEDSTNNIITCYGICCAKCILLKPPPFCALMCMKECLIGPSNAQSPISYCKLGCVVDLCPNMNNDKRKMASRIGSCFNICAMT</sequence>
<accession>A0A2G5CPG5</accession>
<evidence type="ECO:0000313" key="2">
    <source>
        <dbReference type="EMBL" id="PIA33175.1"/>
    </source>
</evidence>
<organism evidence="2 3">
    <name type="scientific">Aquilegia coerulea</name>
    <name type="common">Rocky mountain columbine</name>
    <dbReference type="NCBI Taxonomy" id="218851"/>
    <lineage>
        <taxon>Eukaryota</taxon>
        <taxon>Viridiplantae</taxon>
        <taxon>Streptophyta</taxon>
        <taxon>Embryophyta</taxon>
        <taxon>Tracheophyta</taxon>
        <taxon>Spermatophyta</taxon>
        <taxon>Magnoliopsida</taxon>
        <taxon>Ranunculales</taxon>
        <taxon>Ranunculaceae</taxon>
        <taxon>Thalictroideae</taxon>
        <taxon>Aquilegia</taxon>
    </lineage>
</organism>
<protein>
    <recommendedName>
        <fullName evidence="4">Bifunctional inhibitor/plant lipid transfer protein/seed storage helical domain-containing protein</fullName>
    </recommendedName>
</protein>
<dbReference type="OrthoDB" id="687284at2759"/>
<dbReference type="PANTHER" id="PTHR36312:SF1">
    <property type="entry name" value="OS01G0594500 PROTEIN"/>
    <property type="match status" value="1"/>
</dbReference>
<dbReference type="AlphaFoldDB" id="A0A2G5CPG5"/>
<proteinExistence type="predicted"/>
<feature type="signal peptide" evidence="1">
    <location>
        <begin position="1"/>
        <end position="20"/>
    </location>
</feature>
<dbReference type="InParanoid" id="A0A2G5CPG5"/>
<evidence type="ECO:0008006" key="4">
    <source>
        <dbReference type="Google" id="ProtNLM"/>
    </source>
</evidence>
<dbReference type="PANTHER" id="PTHR36312">
    <property type="entry name" value="THIONIN-LIKE PROTEIN 1"/>
    <property type="match status" value="1"/>
</dbReference>
<evidence type="ECO:0000256" key="1">
    <source>
        <dbReference type="SAM" id="SignalP"/>
    </source>
</evidence>
<feature type="chain" id="PRO_5013686968" description="Bifunctional inhibitor/plant lipid transfer protein/seed storage helical domain-containing protein" evidence="1">
    <location>
        <begin position="21"/>
        <end position="102"/>
    </location>
</feature>
<name>A0A2G5CPG5_AQUCA</name>
<dbReference type="InterPro" id="IPR038975">
    <property type="entry name" value="THNL"/>
</dbReference>
<reference evidence="2 3" key="1">
    <citation type="submission" date="2017-09" db="EMBL/GenBank/DDBJ databases">
        <title>WGS assembly of Aquilegia coerulea Goldsmith.</title>
        <authorList>
            <person name="Hodges S."/>
            <person name="Kramer E."/>
            <person name="Nordborg M."/>
            <person name="Tomkins J."/>
            <person name="Borevitz J."/>
            <person name="Derieg N."/>
            <person name="Yan J."/>
            <person name="Mihaltcheva S."/>
            <person name="Hayes R.D."/>
            <person name="Rokhsar D."/>
        </authorList>
    </citation>
    <scope>NUCLEOTIDE SEQUENCE [LARGE SCALE GENOMIC DNA]</scope>
    <source>
        <strain evidence="3">cv. Goldsmith</strain>
    </source>
</reference>
<evidence type="ECO:0000313" key="3">
    <source>
        <dbReference type="Proteomes" id="UP000230069"/>
    </source>
</evidence>
<gene>
    <name evidence="2" type="ORF">AQUCO_04200142v1</name>
</gene>
<keyword evidence="1" id="KW-0732">Signal</keyword>
<keyword evidence="3" id="KW-1185">Reference proteome</keyword>
<dbReference type="Proteomes" id="UP000230069">
    <property type="component" value="Unassembled WGS sequence"/>
</dbReference>
<dbReference type="EMBL" id="KZ305059">
    <property type="protein sequence ID" value="PIA33175.1"/>
    <property type="molecule type" value="Genomic_DNA"/>
</dbReference>